<dbReference type="Gene3D" id="1.20.120.1630">
    <property type="match status" value="1"/>
</dbReference>
<dbReference type="InterPro" id="IPR007318">
    <property type="entry name" value="Phopholipid_MeTrfase"/>
</dbReference>
<dbReference type="KEGG" id="sgrg:L0C25_02645"/>
<sequence>MMSNSVRADAVMSGLFFLAAPGVTAGLVPWLLTGWAYDGPFGWAQGAGIALAAAGLALVVAAFVQFVIEGHGTPAPTAPTELLVVGGLYRWVRNPMYVAVAAMIGGQALFFEDRGVAIWLVVFCAAVWTFTVAYEQPTLRRRYGAQYATYCENVPGWYPRLTPWQPEESR</sequence>
<protein>
    <submittedName>
        <fullName evidence="6">Isoprenylcysteine carboxyl methyltransferase</fullName>
    </submittedName>
</protein>
<feature type="transmembrane region" description="Helical" evidence="5">
    <location>
        <begin position="49"/>
        <end position="70"/>
    </location>
</feature>
<evidence type="ECO:0000256" key="1">
    <source>
        <dbReference type="ARBA" id="ARBA00004127"/>
    </source>
</evidence>
<dbReference type="EMBL" id="CP094970">
    <property type="protein sequence ID" value="UYM05990.1"/>
    <property type="molecule type" value="Genomic_DNA"/>
</dbReference>
<dbReference type="Proteomes" id="UP001164390">
    <property type="component" value="Chromosome"/>
</dbReference>
<dbReference type="GO" id="GO:0008168">
    <property type="term" value="F:methyltransferase activity"/>
    <property type="evidence" value="ECO:0007669"/>
    <property type="project" value="UniProtKB-KW"/>
</dbReference>
<evidence type="ECO:0000256" key="5">
    <source>
        <dbReference type="SAM" id="Phobius"/>
    </source>
</evidence>
<evidence type="ECO:0000313" key="6">
    <source>
        <dbReference type="EMBL" id="UYM05990.1"/>
    </source>
</evidence>
<keyword evidence="7" id="KW-1185">Reference proteome</keyword>
<accession>A0AA46TIZ9</accession>
<keyword evidence="6" id="KW-0489">Methyltransferase</keyword>
<name>A0AA46TIZ9_9ACTN</name>
<dbReference type="GO" id="GO:0012505">
    <property type="term" value="C:endomembrane system"/>
    <property type="evidence" value="ECO:0007669"/>
    <property type="project" value="UniProtKB-SubCell"/>
</dbReference>
<feature type="transmembrane region" description="Helical" evidence="5">
    <location>
        <begin position="91"/>
        <end position="110"/>
    </location>
</feature>
<proteinExistence type="predicted"/>
<feature type="transmembrane region" description="Helical" evidence="5">
    <location>
        <begin position="116"/>
        <end position="134"/>
    </location>
</feature>
<reference evidence="6" key="1">
    <citation type="submission" date="2022-01" db="EMBL/GenBank/DDBJ databases">
        <title>Nocardioidaceae gen. sp. A5X3R13.</title>
        <authorList>
            <person name="Lopez Marin M.A."/>
            <person name="Uhlik O."/>
        </authorList>
    </citation>
    <scope>NUCLEOTIDE SEQUENCE</scope>
    <source>
        <strain evidence="6">A5X3R13</strain>
    </source>
</reference>
<keyword evidence="2 5" id="KW-0812">Transmembrane</keyword>
<dbReference type="AlphaFoldDB" id="A0AA46TIZ9"/>
<dbReference type="Pfam" id="PF04191">
    <property type="entry name" value="PEMT"/>
    <property type="match status" value="1"/>
</dbReference>
<evidence type="ECO:0000256" key="3">
    <source>
        <dbReference type="ARBA" id="ARBA00022989"/>
    </source>
</evidence>
<keyword evidence="6" id="KW-0808">Transferase</keyword>
<evidence type="ECO:0000313" key="7">
    <source>
        <dbReference type="Proteomes" id="UP001164390"/>
    </source>
</evidence>
<evidence type="ECO:0000256" key="2">
    <source>
        <dbReference type="ARBA" id="ARBA00022692"/>
    </source>
</evidence>
<keyword evidence="4 5" id="KW-0472">Membrane</keyword>
<evidence type="ECO:0000256" key="4">
    <source>
        <dbReference type="ARBA" id="ARBA00023136"/>
    </source>
</evidence>
<organism evidence="6 7">
    <name type="scientific">Solicola gregarius</name>
    <dbReference type="NCBI Taxonomy" id="2908642"/>
    <lineage>
        <taxon>Bacteria</taxon>
        <taxon>Bacillati</taxon>
        <taxon>Actinomycetota</taxon>
        <taxon>Actinomycetes</taxon>
        <taxon>Propionibacteriales</taxon>
        <taxon>Nocardioidaceae</taxon>
        <taxon>Solicola</taxon>
    </lineage>
</organism>
<comment type="subcellular location">
    <subcellularLocation>
        <location evidence="1">Endomembrane system</location>
        <topology evidence="1">Multi-pass membrane protein</topology>
    </subcellularLocation>
</comment>
<keyword evidence="3 5" id="KW-1133">Transmembrane helix</keyword>
<gene>
    <name evidence="6" type="ORF">L0C25_02645</name>
</gene>
<dbReference type="RefSeq" id="WP_271634836.1">
    <property type="nucleotide sequence ID" value="NZ_CP094970.1"/>
</dbReference>
<dbReference type="GO" id="GO:0032259">
    <property type="term" value="P:methylation"/>
    <property type="evidence" value="ECO:0007669"/>
    <property type="project" value="UniProtKB-KW"/>
</dbReference>